<organism evidence="1 2">
    <name type="scientific">Uliginosibacterium flavum</name>
    <dbReference type="NCBI Taxonomy" id="1396831"/>
    <lineage>
        <taxon>Bacteria</taxon>
        <taxon>Pseudomonadati</taxon>
        <taxon>Pseudomonadota</taxon>
        <taxon>Betaproteobacteria</taxon>
        <taxon>Rhodocyclales</taxon>
        <taxon>Zoogloeaceae</taxon>
        <taxon>Uliginosibacterium</taxon>
    </lineage>
</organism>
<gene>
    <name evidence="1" type="ORF">ABXR19_01925</name>
</gene>
<dbReference type="Proteomes" id="UP001549691">
    <property type="component" value="Unassembled WGS sequence"/>
</dbReference>
<reference evidence="1 2" key="1">
    <citation type="submission" date="2024-07" db="EMBL/GenBank/DDBJ databases">
        <title>Uliginosibacterium flavum JJ3220;KACC:17644.</title>
        <authorList>
            <person name="Kim M.K."/>
        </authorList>
    </citation>
    <scope>NUCLEOTIDE SEQUENCE [LARGE SCALE GENOMIC DNA]</scope>
    <source>
        <strain evidence="1 2">KACC:17644</strain>
    </source>
</reference>
<keyword evidence="2" id="KW-1185">Reference proteome</keyword>
<comment type="caution">
    <text evidence="1">The sequence shown here is derived from an EMBL/GenBank/DDBJ whole genome shotgun (WGS) entry which is preliminary data.</text>
</comment>
<name>A0ABV2TG96_9RHOO</name>
<proteinExistence type="predicted"/>
<protein>
    <submittedName>
        <fullName evidence="1">Uncharacterized protein</fullName>
    </submittedName>
</protein>
<accession>A0ABV2TG96</accession>
<dbReference type="RefSeq" id="WP_354599394.1">
    <property type="nucleotide sequence ID" value="NZ_JBEWZI010000002.1"/>
</dbReference>
<sequence>MSQVKSQAYLGNPEVVTMLVGRFCAEFEELLSSPVRFDKVMFRDKCNAQIRRYADIFAGRNPDYQIIEGFTEVKLPMRLRAALGEFWIKNQANWEGDDLCVFFEWLLVMLFDFIKKASGDDMLLEIMAKPSIQSSVRLLLGMEMRAA</sequence>
<evidence type="ECO:0000313" key="2">
    <source>
        <dbReference type="Proteomes" id="UP001549691"/>
    </source>
</evidence>
<dbReference type="EMBL" id="JBEWZI010000002">
    <property type="protein sequence ID" value="MET7012929.1"/>
    <property type="molecule type" value="Genomic_DNA"/>
</dbReference>
<evidence type="ECO:0000313" key="1">
    <source>
        <dbReference type="EMBL" id="MET7012929.1"/>
    </source>
</evidence>